<evidence type="ECO:0000256" key="1">
    <source>
        <dbReference type="SAM" id="MobiDB-lite"/>
    </source>
</evidence>
<reference evidence="2" key="1">
    <citation type="submission" date="2017-09" db="EMBL/GenBank/DDBJ databases">
        <title>Polyketide synthases of a Diaporthe helianthi virulent isolate.</title>
        <authorList>
            <person name="Baroncelli R."/>
        </authorList>
    </citation>
    <scope>NUCLEOTIDE SEQUENCE [LARGE SCALE GENOMIC DNA]</scope>
    <source>
        <strain evidence="2">7/96</strain>
    </source>
</reference>
<organism evidence="2 3">
    <name type="scientific">Diaporthe helianthi</name>
    <dbReference type="NCBI Taxonomy" id="158607"/>
    <lineage>
        <taxon>Eukaryota</taxon>
        <taxon>Fungi</taxon>
        <taxon>Dikarya</taxon>
        <taxon>Ascomycota</taxon>
        <taxon>Pezizomycotina</taxon>
        <taxon>Sordariomycetes</taxon>
        <taxon>Sordariomycetidae</taxon>
        <taxon>Diaporthales</taxon>
        <taxon>Diaporthaceae</taxon>
        <taxon>Diaporthe</taxon>
    </lineage>
</organism>
<dbReference type="AlphaFoldDB" id="A0A2P5I8A6"/>
<name>A0A2P5I8A6_DIAHE</name>
<feature type="region of interest" description="Disordered" evidence="1">
    <location>
        <begin position="1"/>
        <end position="54"/>
    </location>
</feature>
<protein>
    <submittedName>
        <fullName evidence="2">Uncharacterized protein</fullName>
    </submittedName>
</protein>
<evidence type="ECO:0000313" key="2">
    <source>
        <dbReference type="EMBL" id="POS78707.1"/>
    </source>
</evidence>
<sequence length="79" mass="8643">MSPAENQPQPDAVDEQSLPAPPPTIQITQPRVSPPMDPQRPHTIADTTPRMRGGDRSRCCPGRFCFCVPCPLPCDCCII</sequence>
<dbReference type="InParanoid" id="A0A2P5I8A6"/>
<keyword evidence="3" id="KW-1185">Reference proteome</keyword>
<proteinExistence type="predicted"/>
<gene>
    <name evidence="2" type="ORF">DHEL01_v202891</name>
</gene>
<dbReference type="OrthoDB" id="3502863at2759"/>
<accession>A0A2P5I8A6</accession>
<comment type="caution">
    <text evidence="2">The sequence shown here is derived from an EMBL/GenBank/DDBJ whole genome shotgun (WGS) entry which is preliminary data.</text>
</comment>
<dbReference type="EMBL" id="MAVT02000166">
    <property type="protein sequence ID" value="POS78707.1"/>
    <property type="molecule type" value="Genomic_DNA"/>
</dbReference>
<evidence type="ECO:0000313" key="3">
    <source>
        <dbReference type="Proteomes" id="UP000094444"/>
    </source>
</evidence>
<dbReference type="Proteomes" id="UP000094444">
    <property type="component" value="Unassembled WGS sequence"/>
</dbReference>